<dbReference type="InterPro" id="IPR019430">
    <property type="entry name" value="7TM_GPCR_serpentine_rcpt_Srx"/>
</dbReference>
<feature type="transmembrane region" description="Helical" evidence="1">
    <location>
        <begin position="215"/>
        <end position="235"/>
    </location>
</feature>
<evidence type="ECO:0000313" key="4">
    <source>
        <dbReference type="Proteomes" id="UP000024635"/>
    </source>
</evidence>
<proteinExistence type="predicted"/>
<feature type="transmembrane region" description="Helical" evidence="1">
    <location>
        <begin position="247"/>
        <end position="266"/>
    </location>
</feature>
<evidence type="ECO:0000259" key="2">
    <source>
        <dbReference type="Pfam" id="PF10328"/>
    </source>
</evidence>
<reference evidence="4" key="1">
    <citation type="journal article" date="2015" name="Nat. Genet.">
        <title>The genome and transcriptome of the zoonotic hookworm Ancylostoma ceylanicum identify infection-specific gene families.</title>
        <authorList>
            <person name="Schwarz E.M."/>
            <person name="Hu Y."/>
            <person name="Antoshechkin I."/>
            <person name="Miller M.M."/>
            <person name="Sternberg P.W."/>
            <person name="Aroian R.V."/>
        </authorList>
    </citation>
    <scope>NUCLEOTIDE SEQUENCE</scope>
    <source>
        <strain evidence="4">HY135</strain>
    </source>
</reference>
<dbReference type="OrthoDB" id="5870477at2759"/>
<feature type="transmembrane region" description="Helical" evidence="1">
    <location>
        <begin position="181"/>
        <end position="203"/>
    </location>
</feature>
<dbReference type="AlphaFoldDB" id="A0A016WR12"/>
<evidence type="ECO:0000313" key="3">
    <source>
        <dbReference type="EMBL" id="EYC41717.1"/>
    </source>
</evidence>
<dbReference type="Pfam" id="PF10328">
    <property type="entry name" value="7TM_GPCR_Srx"/>
    <property type="match status" value="1"/>
</dbReference>
<keyword evidence="1" id="KW-0812">Transmembrane</keyword>
<gene>
    <name evidence="3" type="primary">Acey_s0559.g3456</name>
    <name evidence="3" type="ORF">Y032_0559g3456</name>
</gene>
<keyword evidence="1" id="KW-0472">Membrane</keyword>
<feature type="transmembrane region" description="Helical" evidence="1">
    <location>
        <begin position="12"/>
        <end position="35"/>
    </location>
</feature>
<feature type="transmembrane region" description="Helical" evidence="1">
    <location>
        <begin position="127"/>
        <end position="147"/>
    </location>
</feature>
<sequence>MDENDEQLSELHLPFFISYIVVGVVFLLFHIRFIVLIQRTRSIAKLPAYRIIQHASIACSINLVTQIIAVSCTLNRGHMDYTLNSIIGAFFQGSWAVEYPMILILAVNRLMSVAWPMRARYLCGLKVSNALIGLCWAFGAVNTITCLSGQIQTIWLVYTPGFVFTTEGTLVAMIVHYIDLYFAEFVVISSLICYVFIFILLATKRDPMSSIRIELPLTLHFGTIFVMTAVILYLWHNPASDSDLYSHIFNLINILRYCVSPVLAIFTNEIIRKRFFTARYAESTITPITQMTKF</sequence>
<protein>
    <recommendedName>
        <fullName evidence="2">7TM GPCR serpentine receptor class x (Srx) domain-containing protein</fullName>
    </recommendedName>
</protein>
<feature type="domain" description="7TM GPCR serpentine receptor class x (Srx)" evidence="2">
    <location>
        <begin position="38"/>
        <end position="205"/>
    </location>
</feature>
<keyword evidence="1" id="KW-1133">Transmembrane helix</keyword>
<evidence type="ECO:0000256" key="1">
    <source>
        <dbReference type="SAM" id="Phobius"/>
    </source>
</evidence>
<dbReference type="Proteomes" id="UP000024635">
    <property type="component" value="Unassembled WGS sequence"/>
</dbReference>
<dbReference type="SUPFAM" id="SSF81321">
    <property type="entry name" value="Family A G protein-coupled receptor-like"/>
    <property type="match status" value="1"/>
</dbReference>
<comment type="caution">
    <text evidence="3">The sequence shown here is derived from an EMBL/GenBank/DDBJ whole genome shotgun (WGS) entry which is preliminary data.</text>
</comment>
<accession>A0A016WR12</accession>
<feature type="transmembrane region" description="Helical" evidence="1">
    <location>
        <begin position="86"/>
        <end position="107"/>
    </location>
</feature>
<name>A0A016WR12_9BILA</name>
<dbReference type="EMBL" id="JARK01000159">
    <property type="protein sequence ID" value="EYC41717.1"/>
    <property type="molecule type" value="Genomic_DNA"/>
</dbReference>
<dbReference type="Gene3D" id="1.20.1070.10">
    <property type="entry name" value="Rhodopsin 7-helix transmembrane proteins"/>
    <property type="match status" value="1"/>
</dbReference>
<feature type="transmembrane region" description="Helical" evidence="1">
    <location>
        <begin position="154"/>
        <end position="175"/>
    </location>
</feature>
<keyword evidence="4" id="KW-1185">Reference proteome</keyword>
<organism evidence="3 4">
    <name type="scientific">Ancylostoma ceylanicum</name>
    <dbReference type="NCBI Taxonomy" id="53326"/>
    <lineage>
        <taxon>Eukaryota</taxon>
        <taxon>Metazoa</taxon>
        <taxon>Ecdysozoa</taxon>
        <taxon>Nematoda</taxon>
        <taxon>Chromadorea</taxon>
        <taxon>Rhabditida</taxon>
        <taxon>Rhabditina</taxon>
        <taxon>Rhabditomorpha</taxon>
        <taxon>Strongyloidea</taxon>
        <taxon>Ancylostomatidae</taxon>
        <taxon>Ancylostomatinae</taxon>
        <taxon>Ancylostoma</taxon>
    </lineage>
</organism>